<dbReference type="Gene3D" id="3.30.710.10">
    <property type="entry name" value="Potassium Channel Kv1.1, Chain A"/>
    <property type="match status" value="1"/>
</dbReference>
<evidence type="ECO:0000256" key="10">
    <source>
        <dbReference type="ARBA" id="ARBA00023163"/>
    </source>
</evidence>
<dbReference type="InterPro" id="IPR050457">
    <property type="entry name" value="ZnFinger_BTB_dom_contain"/>
</dbReference>
<dbReference type="SUPFAM" id="SSF54695">
    <property type="entry name" value="POZ domain"/>
    <property type="match status" value="1"/>
</dbReference>
<dbReference type="STRING" id="7994.ENSAMXP00000027495"/>
<keyword evidence="5" id="KW-0677">Repeat</keyword>
<keyword evidence="4" id="KW-0479">Metal-binding</keyword>
<dbReference type="PROSITE" id="PS50157">
    <property type="entry name" value="ZINC_FINGER_C2H2_2"/>
    <property type="match status" value="2"/>
</dbReference>
<dbReference type="KEGG" id="amex:103021890"/>
<dbReference type="GO" id="GO:0008270">
    <property type="term" value="F:zinc ion binding"/>
    <property type="evidence" value="ECO:0007669"/>
    <property type="project" value="UniProtKB-KW"/>
</dbReference>
<dbReference type="Bgee" id="ENSAMXG00000041359">
    <property type="expression patterns" value="Expressed in zone of skin and 12 other cell types or tissues"/>
</dbReference>
<dbReference type="InterPro" id="IPR013087">
    <property type="entry name" value="Znf_C2H2_type"/>
</dbReference>
<dbReference type="Ensembl" id="ENSAMXT00000044297.1">
    <property type="protein sequence ID" value="ENSAMXP00000027495.1"/>
    <property type="gene ID" value="ENSAMXG00000041359.1"/>
</dbReference>
<dbReference type="GeneID" id="103021890"/>
<dbReference type="SMART" id="SM00225">
    <property type="entry name" value="BTB"/>
    <property type="match status" value="1"/>
</dbReference>
<feature type="compositionally biased region" description="Low complexity" evidence="13">
    <location>
        <begin position="216"/>
        <end position="230"/>
    </location>
</feature>
<dbReference type="Proteomes" id="UP000018467">
    <property type="component" value="Unassembled WGS sequence"/>
</dbReference>
<dbReference type="GO" id="GO:0000978">
    <property type="term" value="F:RNA polymerase II cis-regulatory region sequence-specific DNA binding"/>
    <property type="evidence" value="ECO:0007669"/>
    <property type="project" value="TreeGrafter"/>
</dbReference>
<dbReference type="OrthoDB" id="624345at2759"/>
<keyword evidence="10" id="KW-0804">Transcription</keyword>
<reference evidence="16" key="3">
    <citation type="submission" date="2025-08" db="UniProtKB">
        <authorList>
            <consortium name="Ensembl"/>
        </authorList>
    </citation>
    <scope>IDENTIFICATION</scope>
</reference>
<reference evidence="17" key="2">
    <citation type="journal article" date="2014" name="Nat. Commun.">
        <title>The cavefish genome reveals candidate genes for eye loss.</title>
        <authorList>
            <person name="McGaugh S.E."/>
            <person name="Gross J.B."/>
            <person name="Aken B."/>
            <person name="Blin M."/>
            <person name="Borowsky R."/>
            <person name="Chalopin D."/>
            <person name="Hinaux H."/>
            <person name="Jeffery W.R."/>
            <person name="Keene A."/>
            <person name="Ma L."/>
            <person name="Minx P."/>
            <person name="Murphy D."/>
            <person name="O'Quin K.E."/>
            <person name="Retaux S."/>
            <person name="Rohner N."/>
            <person name="Searle S.M."/>
            <person name="Stahl B.A."/>
            <person name="Tabin C."/>
            <person name="Volff J.N."/>
            <person name="Yoshizawa M."/>
            <person name="Warren W.C."/>
        </authorList>
    </citation>
    <scope>NUCLEOTIDE SEQUENCE [LARGE SCALE GENOMIC DNA]</scope>
    <source>
        <strain evidence="17">female</strain>
    </source>
</reference>
<reference evidence="16" key="4">
    <citation type="submission" date="2025-09" db="UniProtKB">
        <authorList>
            <consortium name="Ensembl"/>
        </authorList>
    </citation>
    <scope>IDENTIFICATION</scope>
</reference>
<dbReference type="GO" id="GO:0005634">
    <property type="term" value="C:nucleus"/>
    <property type="evidence" value="ECO:0007669"/>
    <property type="project" value="UniProtKB-SubCell"/>
</dbReference>
<comment type="subcellular location">
    <subcellularLocation>
        <location evidence="2">Nucleus</location>
    </subcellularLocation>
</comment>
<name>A0A3B1ID25_ASTMX</name>
<feature type="domain" description="C2H2-type" evidence="15">
    <location>
        <begin position="333"/>
        <end position="361"/>
    </location>
</feature>
<feature type="region of interest" description="Disordered" evidence="13">
    <location>
        <begin position="200"/>
        <end position="232"/>
    </location>
</feature>
<evidence type="ECO:0000256" key="7">
    <source>
        <dbReference type="ARBA" id="ARBA00022833"/>
    </source>
</evidence>
<evidence type="ECO:0000256" key="4">
    <source>
        <dbReference type="ARBA" id="ARBA00022723"/>
    </source>
</evidence>
<keyword evidence="17" id="KW-1185">Reference proteome</keyword>
<dbReference type="PROSITE" id="PS50097">
    <property type="entry name" value="BTB"/>
    <property type="match status" value="1"/>
</dbReference>
<dbReference type="InParanoid" id="A0A3B1ID25"/>
<dbReference type="FunCoup" id="A0A3B1ID25">
    <property type="interactions" value="219"/>
</dbReference>
<dbReference type="Gene3D" id="3.30.160.60">
    <property type="entry name" value="Classic Zinc Finger"/>
    <property type="match status" value="2"/>
</dbReference>
<evidence type="ECO:0000256" key="6">
    <source>
        <dbReference type="ARBA" id="ARBA00022771"/>
    </source>
</evidence>
<keyword evidence="9" id="KW-0238">DNA-binding</keyword>
<dbReference type="InterPro" id="IPR011333">
    <property type="entry name" value="SKP1/BTB/POZ_sf"/>
</dbReference>
<keyword evidence="6 12" id="KW-0863">Zinc-finger</keyword>
<dbReference type="SMART" id="SM00355">
    <property type="entry name" value="ZnF_C2H2"/>
    <property type="match status" value="2"/>
</dbReference>
<accession>A0A3B1ID25</accession>
<dbReference type="GO" id="GO:0000981">
    <property type="term" value="F:DNA-binding transcription factor activity, RNA polymerase II-specific"/>
    <property type="evidence" value="ECO:0007669"/>
    <property type="project" value="TreeGrafter"/>
</dbReference>
<keyword evidence="7" id="KW-0862">Zinc</keyword>
<evidence type="ECO:0000259" key="14">
    <source>
        <dbReference type="PROSITE" id="PS50097"/>
    </source>
</evidence>
<feature type="domain" description="BTB" evidence="14">
    <location>
        <begin position="54"/>
        <end position="122"/>
    </location>
</feature>
<evidence type="ECO:0000256" key="12">
    <source>
        <dbReference type="PROSITE-ProRule" id="PRU00042"/>
    </source>
</evidence>
<dbReference type="CTD" id="653121"/>
<dbReference type="Pfam" id="PF00651">
    <property type="entry name" value="BTB"/>
    <property type="match status" value="1"/>
</dbReference>
<feature type="region of interest" description="Disordered" evidence="13">
    <location>
        <begin position="1"/>
        <end position="20"/>
    </location>
</feature>
<dbReference type="RefSeq" id="XP_007257630.1">
    <property type="nucleotide sequence ID" value="XM_007257568.4"/>
</dbReference>
<dbReference type="InterPro" id="IPR036236">
    <property type="entry name" value="Znf_C2H2_sf"/>
</dbReference>
<comment type="function">
    <text evidence="1">May be involved in transcriptional regulation.</text>
</comment>
<feature type="region of interest" description="Disordered" evidence="13">
    <location>
        <begin position="168"/>
        <end position="188"/>
    </location>
</feature>
<dbReference type="InterPro" id="IPR000210">
    <property type="entry name" value="BTB/POZ_dom"/>
</dbReference>
<evidence type="ECO:0000256" key="9">
    <source>
        <dbReference type="ARBA" id="ARBA00023125"/>
    </source>
</evidence>
<dbReference type="SUPFAM" id="SSF57667">
    <property type="entry name" value="beta-beta-alpha zinc fingers"/>
    <property type="match status" value="1"/>
</dbReference>
<evidence type="ECO:0000259" key="15">
    <source>
        <dbReference type="PROSITE" id="PS50157"/>
    </source>
</evidence>
<sequence>MEMVCESGTSRPYRTPSEPGQQLIHKFTSADISANHQCCLLKQLDQQRRKQLFCDCNILVEGHLFRAHRNVLFGSSGYFRMLLSQGAKSSLEPVSASFDAFSPDIFTIILDFVYSGKLELNSTNMIEVMSAASYLQMDDVIAYCKSFIKSSLEISTKEEDSRYLCLSDGSASRDGGEDGSEEPTACEVSTANENVLWDQQEEDDQSKYEYPGEVTSPQSSALPQSPPTQSIMDSGMEEDQAVQFTAVEPRRRGNRKRTATHRYAPDDSPLDLQSSHKADELYATMPTILGVVGVFNKDSNPCMRFKCPFCTHTVKRKADLKRHLRCHTGERPYPCQACSKRFTRLEHLRSHFETIHQARKLVCRKCKCPVTEESGRVVCEGTRRYRLCGTCIHESGLLTDATDTNGEEPGLMLGVEEDLEENRDMGWAMDDDDLAEDSGTDLIIQEVEDSDEEAAAK</sequence>
<keyword evidence="8" id="KW-0805">Transcription regulation</keyword>
<evidence type="ECO:0000256" key="2">
    <source>
        <dbReference type="ARBA" id="ARBA00004123"/>
    </source>
</evidence>
<dbReference type="GeneTree" id="ENSGT00940000157491"/>
<dbReference type="OMA" id="CTECIQE"/>
<protein>
    <submittedName>
        <fullName evidence="16">Zinc finger and BTB domain containing 8A</fullName>
    </submittedName>
</protein>
<evidence type="ECO:0000256" key="8">
    <source>
        <dbReference type="ARBA" id="ARBA00023015"/>
    </source>
</evidence>
<dbReference type="AlphaFoldDB" id="A0A3B1ID25"/>
<dbReference type="PANTHER" id="PTHR46105">
    <property type="entry name" value="AGAP004733-PA"/>
    <property type="match status" value="1"/>
</dbReference>
<evidence type="ECO:0000313" key="17">
    <source>
        <dbReference type="Proteomes" id="UP000018467"/>
    </source>
</evidence>
<reference evidence="17" key="1">
    <citation type="submission" date="2013-03" db="EMBL/GenBank/DDBJ databases">
        <authorList>
            <person name="Jeffery W."/>
            <person name="Warren W."/>
            <person name="Wilson R.K."/>
        </authorList>
    </citation>
    <scope>NUCLEOTIDE SEQUENCE</scope>
    <source>
        <strain evidence="17">female</strain>
    </source>
</reference>
<keyword evidence="3" id="KW-0597">Phosphoprotein</keyword>
<proteinExistence type="predicted"/>
<evidence type="ECO:0000256" key="1">
    <source>
        <dbReference type="ARBA" id="ARBA00003767"/>
    </source>
</evidence>
<dbReference type="FunFam" id="3.30.160.60:FF:000218">
    <property type="entry name" value="Zinc finger protein 10"/>
    <property type="match status" value="1"/>
</dbReference>
<dbReference type="PROSITE" id="PS00028">
    <property type="entry name" value="ZINC_FINGER_C2H2_1"/>
    <property type="match status" value="2"/>
</dbReference>
<keyword evidence="11" id="KW-0539">Nucleus</keyword>
<evidence type="ECO:0000256" key="5">
    <source>
        <dbReference type="ARBA" id="ARBA00022737"/>
    </source>
</evidence>
<feature type="region of interest" description="Disordered" evidence="13">
    <location>
        <begin position="248"/>
        <end position="272"/>
    </location>
</feature>
<dbReference type="PANTHER" id="PTHR46105:SF12">
    <property type="entry name" value="ZINC FINGER AND BTB DOMAIN-CONTAINING PROTEIN 8A"/>
    <property type="match status" value="1"/>
</dbReference>
<evidence type="ECO:0000313" key="16">
    <source>
        <dbReference type="Ensembl" id="ENSAMXP00000027495.1"/>
    </source>
</evidence>
<evidence type="ECO:0000256" key="13">
    <source>
        <dbReference type="SAM" id="MobiDB-lite"/>
    </source>
</evidence>
<evidence type="ECO:0000256" key="3">
    <source>
        <dbReference type="ARBA" id="ARBA00022553"/>
    </source>
</evidence>
<feature type="domain" description="C2H2-type" evidence="15">
    <location>
        <begin position="305"/>
        <end position="332"/>
    </location>
</feature>
<organism evidence="16 17">
    <name type="scientific">Astyanax mexicanus</name>
    <name type="common">Blind cave fish</name>
    <name type="synonym">Astyanax fasciatus mexicanus</name>
    <dbReference type="NCBI Taxonomy" id="7994"/>
    <lineage>
        <taxon>Eukaryota</taxon>
        <taxon>Metazoa</taxon>
        <taxon>Chordata</taxon>
        <taxon>Craniata</taxon>
        <taxon>Vertebrata</taxon>
        <taxon>Euteleostomi</taxon>
        <taxon>Actinopterygii</taxon>
        <taxon>Neopterygii</taxon>
        <taxon>Teleostei</taxon>
        <taxon>Ostariophysi</taxon>
        <taxon>Characiformes</taxon>
        <taxon>Characoidei</taxon>
        <taxon>Acestrorhamphidae</taxon>
        <taxon>Acestrorhamphinae</taxon>
        <taxon>Astyanax</taxon>
    </lineage>
</organism>
<evidence type="ECO:0000256" key="11">
    <source>
        <dbReference type="ARBA" id="ARBA00023242"/>
    </source>
</evidence>